<protein>
    <submittedName>
        <fullName evidence="7">MFS transporter</fullName>
    </submittedName>
</protein>
<feature type="transmembrane region" description="Helical" evidence="5">
    <location>
        <begin position="294"/>
        <end position="312"/>
    </location>
</feature>
<dbReference type="Pfam" id="PF07690">
    <property type="entry name" value="MFS_1"/>
    <property type="match status" value="1"/>
</dbReference>
<dbReference type="InterPro" id="IPR052714">
    <property type="entry name" value="MFS_Exporter"/>
</dbReference>
<evidence type="ECO:0000313" key="8">
    <source>
        <dbReference type="Proteomes" id="UP001487305"/>
    </source>
</evidence>
<name>A0ABV1J9W8_9ACTN</name>
<dbReference type="InterPro" id="IPR011701">
    <property type="entry name" value="MFS"/>
</dbReference>
<evidence type="ECO:0000313" key="7">
    <source>
        <dbReference type="EMBL" id="MEQ3361867.1"/>
    </source>
</evidence>
<dbReference type="Proteomes" id="UP001487305">
    <property type="component" value="Unassembled WGS sequence"/>
</dbReference>
<dbReference type="PANTHER" id="PTHR23531:SF1">
    <property type="entry name" value="QUINOLENE RESISTANCE PROTEIN NORA"/>
    <property type="match status" value="1"/>
</dbReference>
<comment type="subcellular location">
    <subcellularLocation>
        <location evidence="1">Cell membrane</location>
        <topology evidence="1">Multi-pass membrane protein</topology>
    </subcellularLocation>
</comment>
<proteinExistence type="predicted"/>
<dbReference type="RefSeq" id="WP_102373455.1">
    <property type="nucleotide sequence ID" value="NZ_JBBNOP010000002.1"/>
</dbReference>
<dbReference type="PROSITE" id="PS50850">
    <property type="entry name" value="MFS"/>
    <property type="match status" value="1"/>
</dbReference>
<feature type="transmembrane region" description="Helical" evidence="5">
    <location>
        <begin position="74"/>
        <end position="101"/>
    </location>
</feature>
<keyword evidence="8" id="KW-1185">Reference proteome</keyword>
<dbReference type="PANTHER" id="PTHR23531">
    <property type="entry name" value="QUINOLENE RESISTANCE PROTEIN NORA"/>
    <property type="match status" value="1"/>
</dbReference>
<feature type="transmembrane region" description="Helical" evidence="5">
    <location>
        <begin position="361"/>
        <end position="379"/>
    </location>
</feature>
<dbReference type="SUPFAM" id="SSF103473">
    <property type="entry name" value="MFS general substrate transporter"/>
    <property type="match status" value="1"/>
</dbReference>
<feature type="transmembrane region" description="Helical" evidence="5">
    <location>
        <begin position="385"/>
        <end position="403"/>
    </location>
</feature>
<gene>
    <name evidence="7" type="ORF">AAA083_02625</name>
</gene>
<keyword evidence="4 5" id="KW-0472">Membrane</keyword>
<dbReference type="Gene3D" id="1.20.1250.20">
    <property type="entry name" value="MFS general substrate transporter like domains"/>
    <property type="match status" value="2"/>
</dbReference>
<dbReference type="EMBL" id="JBBNOP010000002">
    <property type="protein sequence ID" value="MEQ3361867.1"/>
    <property type="molecule type" value="Genomic_DNA"/>
</dbReference>
<evidence type="ECO:0000256" key="5">
    <source>
        <dbReference type="SAM" id="Phobius"/>
    </source>
</evidence>
<feature type="transmembrane region" description="Helical" evidence="5">
    <location>
        <begin position="107"/>
        <end position="124"/>
    </location>
</feature>
<feature type="transmembrane region" description="Helical" evidence="5">
    <location>
        <begin position="318"/>
        <end position="341"/>
    </location>
</feature>
<evidence type="ECO:0000256" key="2">
    <source>
        <dbReference type="ARBA" id="ARBA00022692"/>
    </source>
</evidence>
<feature type="domain" description="Major facilitator superfamily (MFS) profile" evidence="6">
    <location>
        <begin position="8"/>
        <end position="408"/>
    </location>
</feature>
<comment type="caution">
    <text evidence="7">The sequence shown here is derived from an EMBL/GenBank/DDBJ whole genome shotgun (WGS) entry which is preliminary data.</text>
</comment>
<evidence type="ECO:0000256" key="1">
    <source>
        <dbReference type="ARBA" id="ARBA00004651"/>
    </source>
</evidence>
<organism evidence="7 8">
    <name type="scientific">Raoultibacter massiliensis</name>
    <dbReference type="NCBI Taxonomy" id="1852371"/>
    <lineage>
        <taxon>Bacteria</taxon>
        <taxon>Bacillati</taxon>
        <taxon>Actinomycetota</taxon>
        <taxon>Coriobacteriia</taxon>
        <taxon>Eggerthellales</taxon>
        <taxon>Eggerthellaceae</taxon>
        <taxon>Raoultibacter</taxon>
    </lineage>
</organism>
<sequence>MSNTALRSVALLFFAGFVAYAYNNAFMALSPLYVVELGGTMVDAGLQGSVFMVTAIALRFLFGPLADRHGAKPVMVFGLSAFAASGFLMALCDQIWCFVVLRCVQSVGLAAFFPCATALVAVLVPEGKTGFCLGLYRFVSSASLLFGPSLAFALVGGGGFRWGFCFMGLFALIAGFAVLGISAKRSKSFETTDAAGRAGLSPQRESNLRRDERSLVRILKETVTRAPLLVGGVLGATFVAALGYGLLFGFAAPYIAGVLPDINSGLYFTLMGVGGLAANPLAGWMSDRAPRMKILAVLFVSMGAGIVALGFLPWGCEVLFASGLLVGFGYFGSMTTVLAIIAARISDELRSSVLSLQQNGIDLGIACASGGFGFVFSFVDDAVVVFAFQGALTVLLGLGMLFMSHARCGKA</sequence>
<feature type="transmembrane region" description="Helical" evidence="5">
    <location>
        <begin position="136"/>
        <end position="155"/>
    </location>
</feature>
<evidence type="ECO:0000256" key="3">
    <source>
        <dbReference type="ARBA" id="ARBA00022989"/>
    </source>
</evidence>
<accession>A0ABV1J9W8</accession>
<dbReference type="InterPro" id="IPR036259">
    <property type="entry name" value="MFS_trans_sf"/>
</dbReference>
<feature type="transmembrane region" description="Helical" evidence="5">
    <location>
        <begin position="45"/>
        <end position="62"/>
    </location>
</feature>
<keyword evidence="3 5" id="KW-1133">Transmembrane helix</keyword>
<feature type="transmembrane region" description="Helical" evidence="5">
    <location>
        <begin position="228"/>
        <end position="252"/>
    </location>
</feature>
<dbReference type="InterPro" id="IPR020846">
    <property type="entry name" value="MFS_dom"/>
</dbReference>
<reference evidence="7 8" key="1">
    <citation type="submission" date="2024-04" db="EMBL/GenBank/DDBJ databases">
        <title>Human intestinal bacterial collection.</title>
        <authorList>
            <person name="Pauvert C."/>
            <person name="Hitch T.C.A."/>
            <person name="Clavel T."/>
        </authorList>
    </citation>
    <scope>NUCLEOTIDE SEQUENCE [LARGE SCALE GENOMIC DNA]</scope>
    <source>
        <strain evidence="7 8">CLA-KB-H42</strain>
    </source>
</reference>
<evidence type="ECO:0000256" key="4">
    <source>
        <dbReference type="ARBA" id="ARBA00023136"/>
    </source>
</evidence>
<feature type="transmembrane region" description="Helical" evidence="5">
    <location>
        <begin position="264"/>
        <end position="282"/>
    </location>
</feature>
<feature type="transmembrane region" description="Helical" evidence="5">
    <location>
        <begin position="161"/>
        <end position="181"/>
    </location>
</feature>
<evidence type="ECO:0000259" key="6">
    <source>
        <dbReference type="PROSITE" id="PS50850"/>
    </source>
</evidence>
<keyword evidence="2 5" id="KW-0812">Transmembrane</keyword>